<dbReference type="Proteomes" id="UP000361993">
    <property type="component" value="Unassembled WGS sequence"/>
</dbReference>
<evidence type="ECO:0000313" key="3">
    <source>
        <dbReference type="Proteomes" id="UP000333665"/>
    </source>
</evidence>
<comment type="caution">
    <text evidence="1">The sequence shown here is derived from an EMBL/GenBank/DDBJ whole genome shotgun (WGS) entry which is preliminary data.</text>
</comment>
<organism evidence="1 4">
    <name type="scientific">Campylobacter coli</name>
    <dbReference type="NCBI Taxonomy" id="195"/>
    <lineage>
        <taxon>Bacteria</taxon>
        <taxon>Pseudomonadati</taxon>
        <taxon>Campylobacterota</taxon>
        <taxon>Epsilonproteobacteria</taxon>
        <taxon>Campylobacterales</taxon>
        <taxon>Campylobacteraceae</taxon>
        <taxon>Campylobacter</taxon>
    </lineage>
</organism>
<proteinExistence type="predicted"/>
<name>A0A5T1HZB3_CAMCO</name>
<sequence length="171" mass="19797">MQKTINENISMGNTIIQASNIEPKFKIDPIQFKECVFYEIWTIKNPQNTSYTLSAERCQTAFLSNKELIKYADPSFVMGNFTKDNQENILGIKAVKEELSKPSYVTDVKSYKFISDKYKILENGNYIYILQNFKAKSEILGEYTQNAHIIFDNKGNVIKIELNQNKEFGSY</sequence>
<reference evidence="1 4" key="1">
    <citation type="submission" date="2018-05" db="EMBL/GenBank/DDBJ databases">
        <authorList>
            <consortium name="GenomeTrakr network: Whole genome sequencing for foodborne pathogen traceback"/>
        </authorList>
    </citation>
    <scope>NUCLEOTIDE SEQUENCE [LARGE SCALE GENOMIC DNA]</scope>
    <source>
        <strain evidence="1 4">NC_C6016</strain>
    </source>
</reference>
<protein>
    <submittedName>
        <fullName evidence="1">Uncharacterized protein</fullName>
    </submittedName>
</protein>
<dbReference type="RefSeq" id="WP_002806837.1">
    <property type="nucleotide sequence ID" value="NZ_CAJGXX010000016.1"/>
</dbReference>
<accession>A0A5T1HZB3</accession>
<evidence type="ECO:0000313" key="1">
    <source>
        <dbReference type="EMBL" id="EAK1509760.1"/>
    </source>
</evidence>
<reference evidence="2 3" key="2">
    <citation type="submission" date="2018-08" db="EMBL/GenBank/DDBJ databases">
        <authorList>
            <consortium name="NARMS: The National Antimicrobial Resistance Monitoring System"/>
        </authorList>
    </citation>
    <scope>NUCLEOTIDE SEQUENCE [LARGE SCALE GENOMIC DNA]</scope>
    <source>
        <strain evidence="2 3">FSIS11812579</strain>
    </source>
</reference>
<evidence type="ECO:0000313" key="2">
    <source>
        <dbReference type="EMBL" id="EAL8417583.1"/>
    </source>
</evidence>
<gene>
    <name evidence="1" type="ORF">CJD00_05750</name>
    <name evidence="2" type="ORF">DYF97_09520</name>
</gene>
<dbReference type="AlphaFoldDB" id="A0A5T1HZB3"/>
<evidence type="ECO:0000313" key="4">
    <source>
        <dbReference type="Proteomes" id="UP000361993"/>
    </source>
</evidence>
<dbReference type="EMBL" id="AACDUL010000009">
    <property type="protein sequence ID" value="EAK1509760.1"/>
    <property type="molecule type" value="Genomic_DNA"/>
</dbReference>
<dbReference type="Proteomes" id="UP000333665">
    <property type="component" value="Unassembled WGS sequence"/>
</dbReference>
<dbReference type="EMBL" id="AACRQU010000046">
    <property type="protein sequence ID" value="EAL8417583.1"/>
    <property type="molecule type" value="Genomic_DNA"/>
</dbReference>